<dbReference type="Proteomes" id="UP000652074">
    <property type="component" value="Unassembled WGS sequence"/>
</dbReference>
<protein>
    <submittedName>
        <fullName evidence="2">Uncharacterized protein</fullName>
    </submittedName>
</protein>
<keyword evidence="3" id="KW-1185">Reference proteome</keyword>
<keyword evidence="1" id="KW-0812">Transmembrane</keyword>
<feature type="transmembrane region" description="Helical" evidence="1">
    <location>
        <begin position="29"/>
        <end position="51"/>
    </location>
</feature>
<evidence type="ECO:0000256" key="1">
    <source>
        <dbReference type="SAM" id="Phobius"/>
    </source>
</evidence>
<evidence type="ECO:0000313" key="2">
    <source>
        <dbReference type="EMBL" id="NMF86952.1"/>
    </source>
</evidence>
<sequence>MLERCITYVLTEPLRLVHFGRALLRVSGILFLAGVMGAMATTTISVVTGMAKTSRPTVELIDLVADLPTWWIPESVIGYGFALFCGAAGAWAVRTGRKFQRLVRY</sequence>
<evidence type="ECO:0000313" key="3">
    <source>
        <dbReference type="Proteomes" id="UP000652074"/>
    </source>
</evidence>
<gene>
    <name evidence="2" type="ORF">GPA26_00510</name>
</gene>
<keyword evidence="1" id="KW-0472">Membrane</keyword>
<proteinExistence type="predicted"/>
<name>A0ABX1MP73_9RHOO</name>
<organism evidence="2 3">
    <name type="scientific">Aromatoleum petrolei</name>
    <dbReference type="NCBI Taxonomy" id="76116"/>
    <lineage>
        <taxon>Bacteria</taxon>
        <taxon>Pseudomonadati</taxon>
        <taxon>Pseudomonadota</taxon>
        <taxon>Betaproteobacteria</taxon>
        <taxon>Rhodocyclales</taxon>
        <taxon>Rhodocyclaceae</taxon>
        <taxon>Aromatoleum</taxon>
    </lineage>
</organism>
<dbReference type="EMBL" id="WTVR01000001">
    <property type="protein sequence ID" value="NMF86952.1"/>
    <property type="molecule type" value="Genomic_DNA"/>
</dbReference>
<keyword evidence="1" id="KW-1133">Transmembrane helix</keyword>
<accession>A0ABX1MP73</accession>
<reference evidence="2 3" key="1">
    <citation type="submission" date="2019-12" db="EMBL/GenBank/DDBJ databases">
        <title>Comparative genomics gives insights into the taxonomy of the Azoarcus-Aromatoleum group and reveals separate origins of nif in the plant-associated Azoarcus and non-plant-associated Aromatoleum sub-groups.</title>
        <authorList>
            <person name="Lafos M."/>
            <person name="Maluk M."/>
            <person name="Batista M."/>
            <person name="Junghare M."/>
            <person name="Carmona M."/>
            <person name="Faoro H."/>
            <person name="Cruz L.M."/>
            <person name="Battistoni F."/>
            <person name="De Souza E."/>
            <person name="Pedrosa F."/>
            <person name="Chen W.-M."/>
            <person name="Poole P.S."/>
            <person name="Dixon R.A."/>
            <person name="James E.K."/>
        </authorList>
    </citation>
    <scope>NUCLEOTIDE SEQUENCE [LARGE SCALE GENOMIC DNA]</scope>
    <source>
        <strain evidence="2 3">ToN1</strain>
    </source>
</reference>
<dbReference type="RefSeq" id="WP_169204440.1">
    <property type="nucleotide sequence ID" value="NZ_CP059560.1"/>
</dbReference>
<comment type="caution">
    <text evidence="2">The sequence shown here is derived from an EMBL/GenBank/DDBJ whole genome shotgun (WGS) entry which is preliminary data.</text>
</comment>
<feature type="transmembrane region" description="Helical" evidence="1">
    <location>
        <begin position="71"/>
        <end position="93"/>
    </location>
</feature>